<evidence type="ECO:0000313" key="1">
    <source>
        <dbReference type="EMBL" id="MCI92516.1"/>
    </source>
</evidence>
<proteinExistence type="predicted"/>
<sequence>RAFQRASKALVAFSRSSQEFSNSCSFPSLSVAEARNFQLPARLLSLDLAQRACQEGIFCFG</sequence>
<evidence type="ECO:0000313" key="2">
    <source>
        <dbReference type="Proteomes" id="UP000265520"/>
    </source>
</evidence>
<organism evidence="1 2">
    <name type="scientific">Trifolium medium</name>
    <dbReference type="NCBI Taxonomy" id="97028"/>
    <lineage>
        <taxon>Eukaryota</taxon>
        <taxon>Viridiplantae</taxon>
        <taxon>Streptophyta</taxon>
        <taxon>Embryophyta</taxon>
        <taxon>Tracheophyta</taxon>
        <taxon>Spermatophyta</taxon>
        <taxon>Magnoliopsida</taxon>
        <taxon>eudicotyledons</taxon>
        <taxon>Gunneridae</taxon>
        <taxon>Pentapetalae</taxon>
        <taxon>rosids</taxon>
        <taxon>fabids</taxon>
        <taxon>Fabales</taxon>
        <taxon>Fabaceae</taxon>
        <taxon>Papilionoideae</taxon>
        <taxon>50 kb inversion clade</taxon>
        <taxon>NPAAA clade</taxon>
        <taxon>Hologalegina</taxon>
        <taxon>IRL clade</taxon>
        <taxon>Trifolieae</taxon>
        <taxon>Trifolium</taxon>
    </lineage>
</organism>
<keyword evidence="2" id="KW-1185">Reference proteome</keyword>
<dbReference type="EMBL" id="LXQA011303386">
    <property type="protein sequence ID" value="MCI92516.1"/>
    <property type="molecule type" value="Genomic_DNA"/>
</dbReference>
<protein>
    <submittedName>
        <fullName evidence="1">Uncharacterized protein</fullName>
    </submittedName>
</protein>
<reference evidence="1 2" key="1">
    <citation type="journal article" date="2018" name="Front. Plant Sci.">
        <title>Red Clover (Trifolium pratense) and Zigzag Clover (T. medium) - A Picture of Genomic Similarities and Differences.</title>
        <authorList>
            <person name="Dluhosova J."/>
            <person name="Istvanek J."/>
            <person name="Nedelnik J."/>
            <person name="Repkova J."/>
        </authorList>
    </citation>
    <scope>NUCLEOTIDE SEQUENCE [LARGE SCALE GENOMIC DNA]</scope>
    <source>
        <strain evidence="2">cv. 10/8</strain>
        <tissue evidence="1">Leaf</tissue>
    </source>
</reference>
<dbReference type="AlphaFoldDB" id="A0A392VWD1"/>
<accession>A0A392VWD1</accession>
<dbReference type="Proteomes" id="UP000265520">
    <property type="component" value="Unassembled WGS sequence"/>
</dbReference>
<comment type="caution">
    <text evidence="1">The sequence shown here is derived from an EMBL/GenBank/DDBJ whole genome shotgun (WGS) entry which is preliminary data.</text>
</comment>
<feature type="non-terminal residue" evidence="1">
    <location>
        <position position="1"/>
    </location>
</feature>
<name>A0A392VWD1_9FABA</name>